<feature type="coiled-coil region" evidence="7">
    <location>
        <begin position="403"/>
        <end position="430"/>
    </location>
</feature>
<dbReference type="EMBL" id="JAPFFK010000020">
    <property type="protein sequence ID" value="KAJ6680784.1"/>
    <property type="molecule type" value="Genomic_DNA"/>
</dbReference>
<dbReference type="FunFam" id="1.25.40.10:FF:000159">
    <property type="entry name" value="Tetratricopeptide repeat (TPR)-like superfamily protein"/>
    <property type="match status" value="1"/>
</dbReference>
<comment type="subcellular location">
    <subcellularLocation>
        <location evidence="1">Nucleus</location>
    </subcellularLocation>
</comment>
<dbReference type="OrthoDB" id="10265668at2759"/>
<sequence length="667" mass="73556">MKKKPNPNLELSIELNAAAFLHHHLMLAAGYTSNGYADAISNIVPVPGVYIAEGAGNFTASFVAAQAAYTGNAYGTDSTYIVPDGHVEAAYGTEALVGTDSTINNAAVTENASFVSPQAAGYDSAVDGNTRTEAGVVLSDENGNAGEVVGGADAVQQFEDGSVPEMSAEEDRLWSIVKANSLDFDAWIALLDETEKVAGDKILKIRKVYDAFLVEFPLCYGYWNKYADHEARLGFMDKVVEVYEWAVLGVTYSVDIWLHYCVFAITMYEDPETIRRLFERGLVYVGTNYLSYPLWDKYIEYEELHAEWGSVAMIYARILEILTESWMIISIGAIYSIFFDNDRTRQGIVLNKVLVLHNGCYVFLDARQPDIHLFAARFKEQNGDIPGARAAYRVVHAEIAPGLLEAITKHANMERRLGNLEDAFSLYEQAIAIEKGKELLLVLPALYAQYAQFIYLTSKNLLKARKVLVEALENAQFSKLLLEALIHLETFLPQPKQIDYLDSLVDNFILTSSDSVNTASAAEREELSCIFLELLEDYLSSDRAKIAKPYSDATSPPQSLMGAYTSAQNQWTAGYGLQPQAWPPATQVQTQQWTPGFNQQVAYGGYGGSYTSPQVPTSVAQGAIYGAYPPTYPAQAFSQQSYAQPVAALTPAQQPASVPQPYYGSYY</sequence>
<keyword evidence="4" id="KW-0508">mRNA splicing</keyword>
<dbReference type="InterPro" id="IPR011990">
    <property type="entry name" value="TPR-like_helical_dom_sf"/>
</dbReference>
<evidence type="ECO:0000256" key="5">
    <source>
        <dbReference type="ARBA" id="ARBA00023242"/>
    </source>
</evidence>
<dbReference type="GO" id="GO:0030627">
    <property type="term" value="F:pre-mRNA 5'-splice site binding"/>
    <property type="evidence" value="ECO:0007669"/>
    <property type="project" value="TreeGrafter"/>
</dbReference>
<evidence type="ECO:0000256" key="7">
    <source>
        <dbReference type="SAM" id="Coils"/>
    </source>
</evidence>
<dbReference type="SUPFAM" id="SSF48452">
    <property type="entry name" value="TPR-like"/>
    <property type="match status" value="2"/>
</dbReference>
<gene>
    <name evidence="8" type="ORF">OIU79_020308</name>
</gene>
<evidence type="ECO:0000256" key="2">
    <source>
        <dbReference type="ARBA" id="ARBA00022664"/>
    </source>
</evidence>
<protein>
    <submittedName>
        <fullName evidence="8">PRE-MRNA-PROCESSING FACTOR 39</fullName>
    </submittedName>
</protein>
<keyword evidence="9" id="KW-1185">Reference proteome</keyword>
<evidence type="ECO:0000256" key="1">
    <source>
        <dbReference type="ARBA" id="ARBA00004123"/>
    </source>
</evidence>
<evidence type="ECO:0000256" key="3">
    <source>
        <dbReference type="ARBA" id="ARBA00022737"/>
    </source>
</evidence>
<evidence type="ECO:0000313" key="8">
    <source>
        <dbReference type="EMBL" id="KAJ6680784.1"/>
    </source>
</evidence>
<name>A0A9Q0P3A7_SALPP</name>
<dbReference type="GO" id="GO:0000243">
    <property type="term" value="C:commitment complex"/>
    <property type="evidence" value="ECO:0007669"/>
    <property type="project" value="TreeGrafter"/>
</dbReference>
<dbReference type="Gene3D" id="1.25.40.10">
    <property type="entry name" value="Tetratricopeptide repeat domain"/>
    <property type="match status" value="2"/>
</dbReference>
<keyword evidence="2" id="KW-0507">mRNA processing</keyword>
<dbReference type="GO" id="GO:0000395">
    <property type="term" value="P:mRNA 5'-splice site recognition"/>
    <property type="evidence" value="ECO:0007669"/>
    <property type="project" value="TreeGrafter"/>
</dbReference>
<proteinExistence type="inferred from homology"/>
<dbReference type="Proteomes" id="UP001151532">
    <property type="component" value="Chromosome 14"/>
</dbReference>
<evidence type="ECO:0000313" key="9">
    <source>
        <dbReference type="Proteomes" id="UP001151532"/>
    </source>
</evidence>
<dbReference type="Pfam" id="PF23240">
    <property type="entry name" value="HAT_PRP39_N"/>
    <property type="match status" value="1"/>
</dbReference>
<keyword evidence="3" id="KW-0677">Repeat</keyword>
<organism evidence="8 9">
    <name type="scientific">Salix purpurea</name>
    <name type="common">Purple osier willow</name>
    <dbReference type="NCBI Taxonomy" id="77065"/>
    <lineage>
        <taxon>Eukaryota</taxon>
        <taxon>Viridiplantae</taxon>
        <taxon>Streptophyta</taxon>
        <taxon>Embryophyta</taxon>
        <taxon>Tracheophyta</taxon>
        <taxon>Spermatophyta</taxon>
        <taxon>Magnoliopsida</taxon>
        <taxon>eudicotyledons</taxon>
        <taxon>Gunneridae</taxon>
        <taxon>Pentapetalae</taxon>
        <taxon>rosids</taxon>
        <taxon>fabids</taxon>
        <taxon>Malpighiales</taxon>
        <taxon>Salicaceae</taxon>
        <taxon>Saliceae</taxon>
        <taxon>Salix</taxon>
    </lineage>
</organism>
<keyword evidence="5" id="KW-0539">Nucleus</keyword>
<reference evidence="8" key="2">
    <citation type="journal article" date="2023" name="Int. J. Mol. Sci.">
        <title>De Novo Assembly and Annotation of 11 Diverse Shrub Willow (Salix) Genomes Reveals Novel Gene Organization in Sex-Linked Regions.</title>
        <authorList>
            <person name="Hyden B."/>
            <person name="Feng K."/>
            <person name="Yates T.B."/>
            <person name="Jawdy S."/>
            <person name="Cereghino C."/>
            <person name="Smart L.B."/>
            <person name="Muchero W."/>
        </authorList>
    </citation>
    <scope>NUCLEOTIDE SEQUENCE</scope>
    <source>
        <tissue evidence="8">Shoot tip</tissue>
    </source>
</reference>
<comment type="similarity">
    <text evidence="6">Belongs to the PRP39 family.</text>
</comment>
<evidence type="ECO:0000256" key="4">
    <source>
        <dbReference type="ARBA" id="ARBA00023187"/>
    </source>
</evidence>
<evidence type="ECO:0000256" key="6">
    <source>
        <dbReference type="ARBA" id="ARBA00038019"/>
    </source>
</evidence>
<accession>A0A9Q0P3A7</accession>
<dbReference type="GO" id="GO:0005685">
    <property type="term" value="C:U1 snRNP"/>
    <property type="evidence" value="ECO:0007669"/>
    <property type="project" value="TreeGrafter"/>
</dbReference>
<dbReference type="PANTHER" id="PTHR17204">
    <property type="entry name" value="PRE-MRNA PROCESSING PROTEIN PRP39-RELATED"/>
    <property type="match status" value="1"/>
</dbReference>
<dbReference type="AlphaFoldDB" id="A0A9Q0P3A7"/>
<comment type="caution">
    <text evidence="8">The sequence shown here is derived from an EMBL/GenBank/DDBJ whole genome shotgun (WGS) entry which is preliminary data.</text>
</comment>
<dbReference type="PANTHER" id="PTHR17204:SF5">
    <property type="entry name" value="PRE-MRNA-PROCESSING FACTOR 39"/>
    <property type="match status" value="1"/>
</dbReference>
<reference evidence="8" key="1">
    <citation type="submission" date="2022-11" db="EMBL/GenBank/DDBJ databases">
        <authorList>
            <person name="Hyden B.L."/>
            <person name="Feng K."/>
            <person name="Yates T."/>
            <person name="Jawdy S."/>
            <person name="Smart L.B."/>
            <person name="Muchero W."/>
        </authorList>
    </citation>
    <scope>NUCLEOTIDE SEQUENCE</scope>
    <source>
        <tissue evidence="8">Shoot tip</tissue>
    </source>
</reference>
<dbReference type="InterPro" id="IPR003107">
    <property type="entry name" value="HAT"/>
</dbReference>
<dbReference type="GO" id="GO:0071004">
    <property type="term" value="C:U2-type prespliceosome"/>
    <property type="evidence" value="ECO:0007669"/>
    <property type="project" value="TreeGrafter"/>
</dbReference>
<keyword evidence="7" id="KW-0175">Coiled coil</keyword>
<dbReference type="SMART" id="SM00386">
    <property type="entry name" value="HAT"/>
    <property type="match status" value="4"/>
</dbReference>